<organism evidence="1 2">
    <name type="scientific">Segniliparus rotundus (strain ATCC BAA-972 / CDC 1076 / CIP 108378 / DSM 44985 / JCM 13578)</name>
    <dbReference type="NCBI Taxonomy" id="640132"/>
    <lineage>
        <taxon>Bacteria</taxon>
        <taxon>Bacillati</taxon>
        <taxon>Actinomycetota</taxon>
        <taxon>Actinomycetes</taxon>
        <taxon>Mycobacteriales</taxon>
        <taxon>Segniliparaceae</taxon>
        <taxon>Segniliparus</taxon>
    </lineage>
</organism>
<evidence type="ECO:0000313" key="1">
    <source>
        <dbReference type="EMBL" id="ADG97596.1"/>
    </source>
</evidence>
<evidence type="ECO:0008006" key="3">
    <source>
        <dbReference type="Google" id="ProtNLM"/>
    </source>
</evidence>
<keyword evidence="2" id="KW-1185">Reference proteome</keyword>
<protein>
    <recommendedName>
        <fullName evidence="3">Fido domain-containing protein</fullName>
    </recommendedName>
</protein>
<proteinExistence type="predicted"/>
<dbReference type="Proteomes" id="UP000002247">
    <property type="component" value="Chromosome"/>
</dbReference>
<dbReference type="RefSeq" id="WP_013138052.1">
    <property type="nucleotide sequence ID" value="NC_014168.1"/>
</dbReference>
<sequence length="234" mass="24695">MRPSDPLSGVLALPGVAETASQAQDFLAALTRQHLRGWEKAAAETSRRAARCSALLEGASLREREEDDPDPLLAGAVRVAEELGRLGQTWRRAPLQVLARLHTLAAADLDIPVEQLGRPKADPEVGARLTALAELVAGGTQAPAPVLASIAHGEILALQPFGAADGLVARAASRLTLVATGSDPRDLALPESFWLRSGRAYRQRLDGYAAGTQDGVRAWVLFCCQGILSSGEQA</sequence>
<gene>
    <name evidence="1" type="ordered locus">Srot_1123</name>
</gene>
<dbReference type="HOGENOM" id="CLU_058793_0_0_11"/>
<dbReference type="KEGG" id="srt:Srot_1123"/>
<dbReference type="EMBL" id="CP001958">
    <property type="protein sequence ID" value="ADG97596.1"/>
    <property type="molecule type" value="Genomic_DNA"/>
</dbReference>
<dbReference type="OrthoDB" id="5241763at2"/>
<evidence type="ECO:0000313" key="2">
    <source>
        <dbReference type="Proteomes" id="UP000002247"/>
    </source>
</evidence>
<dbReference type="STRING" id="640132.Srot_1123"/>
<name>D6ZF72_SEGRD</name>
<reference evidence="1 2" key="1">
    <citation type="journal article" date="2010" name="Stand. Genomic Sci.">
        <title>Complete genome sequence of Segniliparus rotundus type strain (CDC 1076).</title>
        <authorList>
            <person name="Sikorski J."/>
            <person name="Lapidus A."/>
            <person name="Copeland A."/>
            <person name="Misra M."/>
            <person name="Glavina Del Rio T."/>
            <person name="Nolan M."/>
            <person name="Lucas S."/>
            <person name="Chen F."/>
            <person name="Tice H."/>
            <person name="Cheng J.F."/>
            <person name="Jando M."/>
            <person name="Schneider S."/>
            <person name="Bruce D."/>
            <person name="Goodwin L."/>
            <person name="Pitluck S."/>
            <person name="Liolios K."/>
            <person name="Mikhailova N."/>
            <person name="Pati A."/>
            <person name="Ivanova N."/>
            <person name="Mavromatis K."/>
            <person name="Chen A."/>
            <person name="Palaniappan K."/>
            <person name="Chertkov O."/>
            <person name="Land M."/>
            <person name="Hauser L."/>
            <person name="Chang Y.J."/>
            <person name="Jeffries C.D."/>
            <person name="Brettin T."/>
            <person name="Detter J.C."/>
            <person name="Han C."/>
            <person name="Rohde M."/>
            <person name="Goker M."/>
            <person name="Bristow J."/>
            <person name="Eisen J.A."/>
            <person name="Markowitz V."/>
            <person name="Hugenholtz P."/>
            <person name="Kyrpides N.C."/>
            <person name="Klenk H.P."/>
        </authorList>
    </citation>
    <scope>NUCLEOTIDE SEQUENCE [LARGE SCALE GENOMIC DNA]</scope>
    <source>
        <strain evidence="2">ATCC BAA-972 / CDC 1076 / CIP 108378 / DSM 44985 / JCM 13578</strain>
    </source>
</reference>
<dbReference type="eggNOG" id="COG3177">
    <property type="taxonomic scope" value="Bacteria"/>
</dbReference>
<dbReference type="AlphaFoldDB" id="D6ZF72"/>
<accession>D6ZF72</accession>